<dbReference type="InterPro" id="IPR036305">
    <property type="entry name" value="RGS_sf"/>
</dbReference>
<organism evidence="2 3">
    <name type="scientific">Lunasporangiospora selenospora</name>
    <dbReference type="NCBI Taxonomy" id="979761"/>
    <lineage>
        <taxon>Eukaryota</taxon>
        <taxon>Fungi</taxon>
        <taxon>Fungi incertae sedis</taxon>
        <taxon>Mucoromycota</taxon>
        <taxon>Mortierellomycotina</taxon>
        <taxon>Mortierellomycetes</taxon>
        <taxon>Mortierellales</taxon>
        <taxon>Mortierellaceae</taxon>
        <taxon>Lunasporangiospora</taxon>
    </lineage>
</organism>
<evidence type="ECO:0000313" key="3">
    <source>
        <dbReference type="Proteomes" id="UP000780801"/>
    </source>
</evidence>
<dbReference type="OrthoDB" id="196547at2759"/>
<dbReference type="Gene3D" id="1.10.167.10">
    <property type="entry name" value="Regulator of G-protein Signalling 4, domain 2"/>
    <property type="match status" value="1"/>
</dbReference>
<feature type="region of interest" description="Disordered" evidence="1">
    <location>
        <begin position="77"/>
        <end position="106"/>
    </location>
</feature>
<evidence type="ECO:0000313" key="2">
    <source>
        <dbReference type="EMBL" id="KAF9539934.1"/>
    </source>
</evidence>
<dbReference type="AlphaFoldDB" id="A0A9P6F1S7"/>
<dbReference type="Proteomes" id="UP000780801">
    <property type="component" value="Unassembled WGS sequence"/>
</dbReference>
<feature type="non-terminal residue" evidence="2">
    <location>
        <position position="106"/>
    </location>
</feature>
<dbReference type="SUPFAM" id="SSF48097">
    <property type="entry name" value="Regulator of G-protein signaling, RGS"/>
    <property type="match status" value="1"/>
</dbReference>
<comment type="caution">
    <text evidence="2">The sequence shown here is derived from an EMBL/GenBank/DDBJ whole genome shotgun (WGS) entry which is preliminary data.</text>
</comment>
<dbReference type="EMBL" id="JAABOA010007586">
    <property type="protein sequence ID" value="KAF9539934.1"/>
    <property type="molecule type" value="Genomic_DNA"/>
</dbReference>
<keyword evidence="3" id="KW-1185">Reference proteome</keyword>
<proteinExistence type="predicted"/>
<sequence>MPNAVLELNLDEALVNEIRALFLTGDCYLEMYEPIVREVQELVYSNVWPRFVQSIQRNPQGTPGKFKRTWKSIFSDSSSSRVGQSADGPHGLYGISEGAAGEENGA</sequence>
<protein>
    <recommendedName>
        <fullName evidence="4">RGS domain-containing protein</fullName>
    </recommendedName>
</protein>
<reference evidence="2" key="1">
    <citation type="journal article" date="2020" name="Fungal Divers.">
        <title>Resolving the Mortierellaceae phylogeny through synthesis of multi-gene phylogenetics and phylogenomics.</title>
        <authorList>
            <person name="Vandepol N."/>
            <person name="Liber J."/>
            <person name="Desiro A."/>
            <person name="Na H."/>
            <person name="Kennedy M."/>
            <person name="Barry K."/>
            <person name="Grigoriev I.V."/>
            <person name="Miller A.N."/>
            <person name="O'Donnell K."/>
            <person name="Stajich J.E."/>
            <person name="Bonito G."/>
        </authorList>
    </citation>
    <scope>NUCLEOTIDE SEQUENCE</scope>
    <source>
        <strain evidence="2">KOD1015</strain>
    </source>
</reference>
<dbReference type="InterPro" id="IPR044926">
    <property type="entry name" value="RGS_subdomain_2"/>
</dbReference>
<accession>A0A9P6F1S7</accession>
<evidence type="ECO:0000256" key="1">
    <source>
        <dbReference type="SAM" id="MobiDB-lite"/>
    </source>
</evidence>
<gene>
    <name evidence="2" type="ORF">BGW38_009899</name>
</gene>
<name>A0A9P6F1S7_9FUNG</name>
<evidence type="ECO:0008006" key="4">
    <source>
        <dbReference type="Google" id="ProtNLM"/>
    </source>
</evidence>